<dbReference type="Proteomes" id="UP000199478">
    <property type="component" value="Unassembled WGS sequence"/>
</dbReference>
<dbReference type="InterPro" id="IPR008792">
    <property type="entry name" value="PQQD"/>
</dbReference>
<sequence>MTETVFLHFEGLAHPVALTDAAALMPIIADVLAGWPYRTSHHSTISAFVCLRPLAAGQWELQLAQTGAKPRIWDAVNAICDLLAEMAWERLRSDPALLCLHAAAVAFSGRLVVFPDVRRAGKSTLAVALGRQGHQLFTDDYLPMRITPDTHEFSGIANGAIARVRLPLPESFSAGFIDWVTKDAGPSNDQYKYICGTPIAAHGTTMPMGAMVVLDRSESEVAPQLAPISREDALTRLITQNFARTQLSGDILATLGALVADLPVFRLTYHCAEQAAAYLSGHSAFDGLPAAVSTRLPTQASRAPLDRQQQPAPEFMPAARYMQAQAVTATQVGEDHFLADGNGLAIFRMNAGSVAIWRVLAKPASLAEIIEILTAAFVDADPVQIASDCETLLRQLVAARLVVPHSARARAS</sequence>
<dbReference type="EMBL" id="FOYP01000001">
    <property type="protein sequence ID" value="SFR32979.1"/>
    <property type="molecule type" value="Genomic_DNA"/>
</dbReference>
<accession>A0A1I6FSQ9</accession>
<name>A0A1I6FSQ9_9RHOB</name>
<dbReference type="SUPFAM" id="SSF53795">
    <property type="entry name" value="PEP carboxykinase-like"/>
    <property type="match status" value="1"/>
</dbReference>
<keyword evidence="2" id="KW-1185">Reference proteome</keyword>
<dbReference type="Gene3D" id="3.40.50.300">
    <property type="entry name" value="P-loop containing nucleotide triphosphate hydrolases"/>
    <property type="match status" value="1"/>
</dbReference>
<dbReference type="RefSeq" id="WP_165614970.1">
    <property type="nucleotide sequence ID" value="NZ_FOYP01000001.1"/>
</dbReference>
<dbReference type="InterPro" id="IPR027417">
    <property type="entry name" value="P-loop_NTPase"/>
</dbReference>
<organism evidence="1 2">
    <name type="scientific">Yoonia tamlensis</name>
    <dbReference type="NCBI Taxonomy" id="390270"/>
    <lineage>
        <taxon>Bacteria</taxon>
        <taxon>Pseudomonadati</taxon>
        <taxon>Pseudomonadota</taxon>
        <taxon>Alphaproteobacteria</taxon>
        <taxon>Rhodobacterales</taxon>
        <taxon>Paracoccaceae</taxon>
        <taxon>Yoonia</taxon>
    </lineage>
</organism>
<gene>
    <name evidence="1" type="ORF">SAMN04488005_0411</name>
</gene>
<reference evidence="2" key="1">
    <citation type="submission" date="2016-10" db="EMBL/GenBank/DDBJ databases">
        <authorList>
            <person name="Varghese N."/>
            <person name="Submissions S."/>
        </authorList>
    </citation>
    <scope>NUCLEOTIDE SEQUENCE [LARGE SCALE GENOMIC DNA]</scope>
    <source>
        <strain evidence="2">DSM 26879</strain>
    </source>
</reference>
<dbReference type="InterPro" id="IPR041881">
    <property type="entry name" value="PqqD_sf"/>
</dbReference>
<dbReference type="STRING" id="390270.SAMN04488005_0411"/>
<evidence type="ECO:0000313" key="2">
    <source>
        <dbReference type="Proteomes" id="UP000199478"/>
    </source>
</evidence>
<dbReference type="AlphaFoldDB" id="A0A1I6FSQ9"/>
<evidence type="ECO:0000313" key="1">
    <source>
        <dbReference type="EMBL" id="SFR32979.1"/>
    </source>
</evidence>
<dbReference type="Gene3D" id="1.10.10.1150">
    <property type="entry name" value="Coenzyme PQQ synthesis protein D (PqqD)"/>
    <property type="match status" value="1"/>
</dbReference>
<proteinExistence type="predicted"/>
<protein>
    <submittedName>
        <fullName evidence="1">Coenzyme PQQ synthesis protein D (PqqD)</fullName>
    </submittedName>
</protein>
<dbReference type="Pfam" id="PF05402">
    <property type="entry name" value="PqqD"/>
    <property type="match status" value="1"/>
</dbReference>